<evidence type="ECO:0000259" key="2">
    <source>
        <dbReference type="Pfam" id="PF13579"/>
    </source>
</evidence>
<gene>
    <name evidence="3" type="ORF">LJ739_13295</name>
</gene>
<proteinExistence type="predicted"/>
<feature type="domain" description="Glycosyltransferase subfamily 4-like N-terminal" evidence="2">
    <location>
        <begin position="16"/>
        <end position="181"/>
    </location>
</feature>
<dbReference type="PANTHER" id="PTHR45947">
    <property type="entry name" value="SULFOQUINOVOSYL TRANSFERASE SQD2"/>
    <property type="match status" value="1"/>
</dbReference>
<sequence length="386" mass="43345">MKSIFHIGKYYSPFKGGIENFMQHLMVSQCKSRHRVMAMVHHHQPGLPFSQSEEEGIQILRLPILTKLVFVPLALTARRYFRQYIIQESPDVLHLHMPNVSCFWLLFLSEAKRIPWVIHWHSDVLGAAPDWKVKFLYPLYRIFEKALLRRANAIIVTSPAYLESSSALADFTHKCVVIPLGIEDLPTSAPKPVRQQDAPLKLLCIGRLTYYKGHDYLLSAIKTLQAQGRAVHLTLVGSGELAASIKSRLNKDGLADIVTMKSELSDQQVASELYECDVLCLPSIERTEAFGVVLLEAMRAAKPCIVTDVPGSGMSWVVQHGKTGLVVKAADANSLANAIAEFDLNREMLFTMGKTGRARYVSYFTVDRVASEIDGLYERVAFESRQ</sequence>
<dbReference type="RefSeq" id="WP_229161225.1">
    <property type="nucleotide sequence ID" value="NZ_JAJEWP010000004.1"/>
</dbReference>
<dbReference type="GO" id="GO:0016757">
    <property type="term" value="F:glycosyltransferase activity"/>
    <property type="evidence" value="ECO:0007669"/>
    <property type="project" value="UniProtKB-KW"/>
</dbReference>
<reference evidence="3 4" key="1">
    <citation type="submission" date="2021-10" db="EMBL/GenBank/DDBJ databases">
        <title>Draft genome of Aestuariibacter halophilus JC2043.</title>
        <authorList>
            <person name="Emsley S.A."/>
            <person name="Pfannmuller K.M."/>
            <person name="Ushijima B."/>
            <person name="Saw J.H."/>
            <person name="Videau P."/>
        </authorList>
    </citation>
    <scope>NUCLEOTIDE SEQUENCE [LARGE SCALE GENOMIC DNA]</scope>
    <source>
        <strain evidence="3 4">JC2043</strain>
    </source>
</reference>
<dbReference type="InterPro" id="IPR050194">
    <property type="entry name" value="Glycosyltransferase_grp1"/>
</dbReference>
<dbReference type="InterPro" id="IPR028098">
    <property type="entry name" value="Glyco_trans_4-like_N"/>
</dbReference>
<dbReference type="EC" id="2.4.-.-" evidence="3"/>
<dbReference type="PANTHER" id="PTHR45947:SF3">
    <property type="entry name" value="SULFOQUINOVOSYL TRANSFERASE SQD2"/>
    <property type="match status" value="1"/>
</dbReference>
<name>A0ABS8G9H1_9ALTE</name>
<keyword evidence="3" id="KW-0808">Transferase</keyword>
<accession>A0ABS8G9H1</accession>
<evidence type="ECO:0000313" key="4">
    <source>
        <dbReference type="Proteomes" id="UP001520878"/>
    </source>
</evidence>
<dbReference type="Proteomes" id="UP001520878">
    <property type="component" value="Unassembled WGS sequence"/>
</dbReference>
<dbReference type="Pfam" id="PF00534">
    <property type="entry name" value="Glycos_transf_1"/>
    <property type="match status" value="1"/>
</dbReference>
<keyword evidence="4" id="KW-1185">Reference proteome</keyword>
<protein>
    <submittedName>
        <fullName evidence="3">Glycosyltransferase</fullName>
        <ecNumber evidence="3">2.4.-.-</ecNumber>
    </submittedName>
</protein>
<dbReference type="Pfam" id="PF13579">
    <property type="entry name" value="Glyco_trans_4_4"/>
    <property type="match status" value="1"/>
</dbReference>
<evidence type="ECO:0000259" key="1">
    <source>
        <dbReference type="Pfam" id="PF00534"/>
    </source>
</evidence>
<dbReference type="EMBL" id="JAJEWP010000004">
    <property type="protein sequence ID" value="MCC2617222.1"/>
    <property type="molecule type" value="Genomic_DNA"/>
</dbReference>
<evidence type="ECO:0000313" key="3">
    <source>
        <dbReference type="EMBL" id="MCC2617222.1"/>
    </source>
</evidence>
<feature type="domain" description="Glycosyl transferase family 1" evidence="1">
    <location>
        <begin position="196"/>
        <end position="358"/>
    </location>
</feature>
<dbReference type="SUPFAM" id="SSF53756">
    <property type="entry name" value="UDP-Glycosyltransferase/glycogen phosphorylase"/>
    <property type="match status" value="1"/>
</dbReference>
<organism evidence="3 4">
    <name type="scientific">Fluctibacter halophilus</name>
    <dbReference type="NCBI Taxonomy" id="226011"/>
    <lineage>
        <taxon>Bacteria</taxon>
        <taxon>Pseudomonadati</taxon>
        <taxon>Pseudomonadota</taxon>
        <taxon>Gammaproteobacteria</taxon>
        <taxon>Alteromonadales</taxon>
        <taxon>Alteromonadaceae</taxon>
        <taxon>Fluctibacter</taxon>
    </lineage>
</organism>
<dbReference type="Gene3D" id="3.40.50.2000">
    <property type="entry name" value="Glycogen Phosphorylase B"/>
    <property type="match status" value="2"/>
</dbReference>
<comment type="caution">
    <text evidence="3">The sequence shown here is derived from an EMBL/GenBank/DDBJ whole genome shotgun (WGS) entry which is preliminary data.</text>
</comment>
<keyword evidence="3" id="KW-0328">Glycosyltransferase</keyword>
<dbReference type="InterPro" id="IPR001296">
    <property type="entry name" value="Glyco_trans_1"/>
</dbReference>